<organism evidence="2 3">
    <name type="scientific">Pseudomonas cuatrocienegasensis</name>
    <dbReference type="NCBI Taxonomy" id="543360"/>
    <lineage>
        <taxon>Bacteria</taxon>
        <taxon>Pseudomonadati</taxon>
        <taxon>Pseudomonadota</taxon>
        <taxon>Gammaproteobacteria</taxon>
        <taxon>Pseudomonadales</taxon>
        <taxon>Pseudomonadaceae</taxon>
        <taxon>Pseudomonas</taxon>
    </lineage>
</organism>
<keyword evidence="3" id="KW-1185">Reference proteome</keyword>
<dbReference type="InterPro" id="IPR021139">
    <property type="entry name" value="NYN"/>
</dbReference>
<dbReference type="RefSeq" id="WP_341864818.1">
    <property type="nucleotide sequence ID" value="NZ_FOFP01000015.1"/>
</dbReference>
<evidence type="ECO:0000313" key="2">
    <source>
        <dbReference type="EMBL" id="SER09213.1"/>
    </source>
</evidence>
<gene>
    <name evidence="2" type="ORF">SAMN05216600_1152</name>
</gene>
<dbReference type="EMBL" id="FOFP01000015">
    <property type="protein sequence ID" value="SER09213.1"/>
    <property type="molecule type" value="Genomic_DNA"/>
</dbReference>
<dbReference type="Proteomes" id="UP000198512">
    <property type="component" value="Unassembled WGS sequence"/>
</dbReference>
<name>A0ABY1BL82_9PSED</name>
<sequence length="240" mass="26658">MRTAFFVDGYNLYYGVLHGSAHKWLDLPDLLASILRIQDPGAELVSVDYYTSPVIARLATRGQASNDAQSRYIRALQARGVSVTLGTHRLAKGYAPRFVEGEKASRQNQVAVWQLEEKETDVNLALGMYRAACRADQLQVEQIVLVSGDTDIAPALAAIRSDYPHIRLGVILPHRLDSGELVRDPPGSLKASADWVRRYIQMMSCQPLSSRPKSLCPGNRPLLSLITGSCWQALHFRNSR</sequence>
<evidence type="ECO:0000313" key="3">
    <source>
        <dbReference type="Proteomes" id="UP000198512"/>
    </source>
</evidence>
<proteinExistence type="predicted"/>
<dbReference type="Pfam" id="PF01936">
    <property type="entry name" value="NYN"/>
    <property type="match status" value="1"/>
</dbReference>
<feature type="domain" description="NYN" evidence="1">
    <location>
        <begin position="2"/>
        <end position="162"/>
    </location>
</feature>
<evidence type="ECO:0000259" key="1">
    <source>
        <dbReference type="Pfam" id="PF01936"/>
    </source>
</evidence>
<protein>
    <submittedName>
        <fullName evidence="2">NYN domain-containing protein</fullName>
    </submittedName>
</protein>
<dbReference type="CDD" id="cd18722">
    <property type="entry name" value="PIN_NicB-like"/>
    <property type="match status" value="1"/>
</dbReference>
<dbReference type="Gene3D" id="3.40.50.1010">
    <property type="entry name" value="5'-nuclease"/>
    <property type="match status" value="1"/>
</dbReference>
<reference evidence="2 3" key="1">
    <citation type="submission" date="2016-10" db="EMBL/GenBank/DDBJ databases">
        <authorList>
            <person name="Varghese N."/>
            <person name="Submissions S."/>
        </authorList>
    </citation>
    <scope>NUCLEOTIDE SEQUENCE [LARGE SCALE GENOMIC DNA]</scope>
    <source>
        <strain evidence="2 3">CIP 109853</strain>
    </source>
</reference>
<comment type="caution">
    <text evidence="2">The sequence shown here is derived from an EMBL/GenBank/DDBJ whole genome shotgun (WGS) entry which is preliminary data.</text>
</comment>
<accession>A0ABY1BL82</accession>